<dbReference type="GeneID" id="6752028"/>
<dbReference type="Pfam" id="PF00307">
    <property type="entry name" value="CH"/>
    <property type="match status" value="1"/>
</dbReference>
<keyword evidence="1" id="KW-0597">Phosphoprotein</keyword>
<keyword evidence="7" id="KW-1185">Reference proteome</keyword>
<organism evidence="6 7">
    <name type="scientific">Trichoplax adhaerens</name>
    <name type="common">Trichoplax reptans</name>
    <dbReference type="NCBI Taxonomy" id="10228"/>
    <lineage>
        <taxon>Eukaryota</taxon>
        <taxon>Metazoa</taxon>
        <taxon>Placozoa</taxon>
        <taxon>Uniplacotomia</taxon>
        <taxon>Trichoplacea</taxon>
        <taxon>Trichoplacidae</taxon>
        <taxon>Trichoplax</taxon>
    </lineage>
</organism>
<dbReference type="PhylomeDB" id="B3RR54"/>
<gene>
    <name evidence="6" type="ORF">TRIADDRAFT_37304</name>
</gene>
<dbReference type="SUPFAM" id="SSF48350">
    <property type="entry name" value="GTPase activation domain, GAP"/>
    <property type="match status" value="1"/>
</dbReference>
<dbReference type="FunFam" id="1.10.506.10:FF:000004">
    <property type="entry name" value="IQ motif containing GTPase activating protein 1"/>
    <property type="match status" value="1"/>
</dbReference>
<dbReference type="InterPro" id="IPR008936">
    <property type="entry name" value="Rho_GTPase_activation_prot"/>
</dbReference>
<dbReference type="Gene3D" id="1.20.5.190">
    <property type="match status" value="1"/>
</dbReference>
<dbReference type="RefSeq" id="XP_002110279.1">
    <property type="nucleotide sequence ID" value="XM_002110243.1"/>
</dbReference>
<dbReference type="CDD" id="cd05127">
    <property type="entry name" value="RasGAP_IQGAP_like"/>
    <property type="match status" value="1"/>
</dbReference>
<dbReference type="SMART" id="SM00015">
    <property type="entry name" value="IQ"/>
    <property type="match status" value="3"/>
</dbReference>
<dbReference type="EMBL" id="DS985243">
    <property type="protein sequence ID" value="EDV26283.1"/>
    <property type="molecule type" value="Genomic_DNA"/>
</dbReference>
<evidence type="ECO:0000259" key="4">
    <source>
        <dbReference type="PROSITE" id="PS50018"/>
    </source>
</evidence>
<dbReference type="SMART" id="SM00033">
    <property type="entry name" value="CH"/>
    <property type="match status" value="1"/>
</dbReference>
<dbReference type="InterPro" id="IPR000048">
    <property type="entry name" value="IQ_motif_EF-hand-BS"/>
</dbReference>
<dbReference type="GO" id="GO:0051015">
    <property type="term" value="F:actin filament binding"/>
    <property type="evidence" value="ECO:0000318"/>
    <property type="project" value="GO_Central"/>
</dbReference>
<evidence type="ECO:0000256" key="3">
    <source>
        <dbReference type="ARBA" id="ARBA00022860"/>
    </source>
</evidence>
<dbReference type="SUPFAM" id="SSF143885">
    <property type="entry name" value="RGC domain-like"/>
    <property type="match status" value="1"/>
</dbReference>
<dbReference type="HOGENOM" id="CLU_000972_2_1_1"/>
<dbReference type="eggNOG" id="KOG2128">
    <property type="taxonomic scope" value="Eukaryota"/>
</dbReference>
<dbReference type="PROSITE" id="PS50096">
    <property type="entry name" value="IQ"/>
    <property type="match status" value="3"/>
</dbReference>
<dbReference type="Gene3D" id="1.10.506.10">
    <property type="entry name" value="GTPase Activation - p120gap, domain 1"/>
    <property type="match status" value="1"/>
</dbReference>
<dbReference type="InterPro" id="IPR001936">
    <property type="entry name" value="RasGAP_dom"/>
</dbReference>
<dbReference type="OrthoDB" id="775356at2759"/>
<dbReference type="PANTHER" id="PTHR14149">
    <property type="entry name" value="RAS GTPASE-ACTIVATING PROTEIN WITH IQ MOTIF"/>
    <property type="match status" value="1"/>
</dbReference>
<dbReference type="Pfam" id="PF00612">
    <property type="entry name" value="IQ"/>
    <property type="match status" value="3"/>
</dbReference>
<evidence type="ECO:0000313" key="6">
    <source>
        <dbReference type="EMBL" id="EDV26283.1"/>
    </source>
</evidence>
<name>B3RR54_TRIAD</name>
<dbReference type="FunFam" id="1.10.418.10:FF:000013">
    <property type="entry name" value="IQ motif containing GTPase activating protein 1"/>
    <property type="match status" value="1"/>
</dbReference>
<dbReference type="GO" id="GO:0005516">
    <property type="term" value="F:calmodulin binding"/>
    <property type="evidence" value="ECO:0000318"/>
    <property type="project" value="GO_Central"/>
</dbReference>
<dbReference type="InParanoid" id="B3RR54"/>
<dbReference type="FunCoup" id="B3RR54">
    <property type="interactions" value="1301"/>
</dbReference>
<dbReference type="OMA" id="KGVLVHW"/>
<dbReference type="KEGG" id="tad:TRIADDRAFT_37304"/>
<dbReference type="SUPFAM" id="SSF47576">
    <property type="entry name" value="Calponin-homology domain, CH-domain"/>
    <property type="match status" value="1"/>
</dbReference>
<accession>B3RR54</accession>
<evidence type="ECO:0008006" key="8">
    <source>
        <dbReference type="Google" id="ProtNLM"/>
    </source>
</evidence>
<protein>
    <recommendedName>
        <fullName evidence="8">Ras-GAP domain-containing protein</fullName>
    </recommendedName>
</protein>
<reference evidence="6 7" key="1">
    <citation type="journal article" date="2008" name="Nature">
        <title>The Trichoplax genome and the nature of placozoans.</title>
        <authorList>
            <person name="Srivastava M."/>
            <person name="Begovic E."/>
            <person name="Chapman J."/>
            <person name="Putnam N.H."/>
            <person name="Hellsten U."/>
            <person name="Kawashima T."/>
            <person name="Kuo A."/>
            <person name="Mitros T."/>
            <person name="Salamov A."/>
            <person name="Carpenter M.L."/>
            <person name="Signorovitch A.Y."/>
            <person name="Moreno M.A."/>
            <person name="Kamm K."/>
            <person name="Grimwood J."/>
            <person name="Schmutz J."/>
            <person name="Shapiro H."/>
            <person name="Grigoriev I.V."/>
            <person name="Buss L.W."/>
            <person name="Schierwater B."/>
            <person name="Dellaporta S.L."/>
            <person name="Rokhsar D.S."/>
        </authorList>
    </citation>
    <scope>NUCLEOTIDE SEQUENCE [LARGE SCALE GENOMIC DNA]</scope>
    <source>
        <strain evidence="6 7">Grell-BS-1999</strain>
    </source>
</reference>
<evidence type="ECO:0000313" key="7">
    <source>
        <dbReference type="Proteomes" id="UP000009022"/>
    </source>
</evidence>
<evidence type="ECO:0000256" key="2">
    <source>
        <dbReference type="ARBA" id="ARBA00022737"/>
    </source>
</evidence>
<dbReference type="Gene3D" id="1.10.418.10">
    <property type="entry name" value="Calponin-like domain"/>
    <property type="match status" value="1"/>
</dbReference>
<feature type="domain" description="Ras-GAP" evidence="4">
    <location>
        <begin position="954"/>
        <end position="1185"/>
    </location>
</feature>
<evidence type="ECO:0000259" key="5">
    <source>
        <dbReference type="PROSITE" id="PS50021"/>
    </source>
</evidence>
<keyword evidence="2" id="KW-0677">Repeat</keyword>
<dbReference type="InterPro" id="IPR001715">
    <property type="entry name" value="CH_dom"/>
</dbReference>
<dbReference type="STRING" id="10228.B3RR54"/>
<dbReference type="PROSITE" id="PS50021">
    <property type="entry name" value="CH"/>
    <property type="match status" value="1"/>
</dbReference>
<dbReference type="GO" id="GO:1903479">
    <property type="term" value="P:mitotic actomyosin contractile ring assembly actin filament organization"/>
    <property type="evidence" value="ECO:0000318"/>
    <property type="project" value="GO_Central"/>
</dbReference>
<dbReference type="Pfam" id="PF03836">
    <property type="entry name" value="RasGAP_C"/>
    <property type="match status" value="1"/>
</dbReference>
<dbReference type="GO" id="GO:0005096">
    <property type="term" value="F:GTPase activator activity"/>
    <property type="evidence" value="ECO:0000318"/>
    <property type="project" value="GO_Central"/>
</dbReference>
<dbReference type="SMART" id="SM00323">
    <property type="entry name" value="RasGAP"/>
    <property type="match status" value="1"/>
</dbReference>
<dbReference type="InterPro" id="IPR036872">
    <property type="entry name" value="CH_dom_sf"/>
</dbReference>
<feature type="domain" description="Calponin-homology (CH)" evidence="5">
    <location>
        <begin position="14"/>
        <end position="130"/>
    </location>
</feature>
<dbReference type="Proteomes" id="UP000009022">
    <property type="component" value="Unassembled WGS sequence"/>
</dbReference>
<evidence type="ECO:0000256" key="1">
    <source>
        <dbReference type="ARBA" id="ARBA00022553"/>
    </source>
</evidence>
<sequence>MDEERQKLIAYQYLCRLAEAKDWIERCISENIPVSISEFENTLRNGILLAKLSHSFATDVVPLKRIYDVDEAKYKVKGLHFKHTQNFNYWIEALDSIKFPKIFHPETVDLYDQKNMPKVIYCIHAVALYCYKLGKSPAITSLSGKVTFTDEEILEKSVELKSRGVKIPMFNRIGGILTKEIKVDDETFFKAIVAVNRAIDDEDAPQTVVAMNHIAARLVDIDPDYADYYQKKLFTAKNIKYSIVMRRGRLEKVVINGYGEEGLLTSDEIQSLINQANLLRELNDALDREPTDNQKLEECLGSDILGLRDVDFVWLEVYSICLKNRRMEKLKIYGNGNKSLLYLDELQRLILQTNWLIILNEALDKNPSDEKKINECLLSEYIDVDDVNSDNIMQYITMLKLRKKEKSATSNDFKEVMLTVKDIQVIISRENALLTLDRALQAEPIEIAKLRESLRSKVLNFANLRMEISSMYAASLKEGRDKKGVISDDILRENEIQCCIDEVNLVIHFSNIIVAINEGLENYPSNKEQFSSWILDETLAFDGSQSHLVTLYVEILKRTQKERLGSDESFLNYLDIQNCITLGNEIHDANVALIKCVAKVNATVEAEDHEAVLLALQSEILSLKEVNPEQSTGYLTSLKAAKDEKISDCQNGWVKHEIEIGGHIYYNLSTEDFMYDAPEGYVSNGRFLTKIEIEQALIAENERYNLYDRQLPQIIAIQALARGYLARKVIKERNYELKCLLPAVIQIQAACRGYQQRRAYLNRLKYYAINEKAIIKMQSVFRCLKVRKYYEGLSKFYFEYIISSYLSTLLFFYDTLLESLDVPFAAISMFVYLLDETQKDFNEELELQKLRSHIVTSIRANLKLEKDLSSMDVKIGLLVKNRITLQDVVHQNRALKKINKDVTNVNGIDVLIKERTHQLEGYQSLFYLLQTEPKYLAKLIFEMPQSRSNRFVETAILTIFNYAANTREEFLLIKLFNTSLQEEVLNRVNSIEDIVENNPLVVKLAVQFNRGNRSQNCLKEIFGSVIQPVINSKDSYDLDPMNIYKAWLHHLESISGEASQLPHNINTEQALKYPEVKKKLAECINKLKALIADIVGAIVPAAAKLPYALRCVAMTLRKCLEKKFPNDKDIALKAVGHFIICRYMHPALIAPDAFDVIPFNVENPLTTHQRHCLASVASLLQRAAINNTFGNESPYLSSIDDTISESFAKLRTFLCEASTVEEPGERFQLDQYSEYAMLRKPTIYISIREICNIHKLVADFENEIAPNTDDPLREVLSDLGSPLSESELIGYSFIDVPSDTNDPIAIDAVREDLAKTEVCLTLTNRFDIKGDNRTSDVSSLFNGTKNLTADVIRVQRGSTLASILDTPSSKEESEKYKAIISNRASKIALISQVTQSQVKGTQKKEPGPEKHASLEKVKIRIKEGLQVLEEKGLTSSKNGYGSVLREIAKDILNRRLYRKNRKIEILRLREAQVVLDDKIKDYVEQMDYYNKYIKTCIENMALSSKKKKDKKSSALKYTAARLHEKNIVLSIAGLQSHQYKNVTIEIASTDDSSKFKIHAKIIGTTMDSILLDFEHLLELQYEGIPSIKVFNAVMFDVNSLIGLLNRKFYGKD</sequence>
<dbReference type="GO" id="GO:0005938">
    <property type="term" value="C:cell cortex"/>
    <property type="evidence" value="ECO:0000318"/>
    <property type="project" value="GO_Central"/>
</dbReference>
<keyword evidence="3" id="KW-0112">Calmodulin-binding</keyword>
<dbReference type="PROSITE" id="PS50018">
    <property type="entry name" value="RAS_GTPASE_ACTIV_2"/>
    <property type="match status" value="1"/>
</dbReference>
<dbReference type="CTD" id="6752028"/>
<dbReference type="InterPro" id="IPR000593">
    <property type="entry name" value="RasGAP_C"/>
</dbReference>
<proteinExistence type="predicted"/>
<dbReference type="PANTHER" id="PTHR14149:SF14">
    <property type="entry name" value="CALPONIN-HOMOLOGY (CH) DOMAIN-CONTAINING PROTEIN"/>
    <property type="match status" value="1"/>
</dbReference>
<dbReference type="Pfam" id="PF00616">
    <property type="entry name" value="RasGAP"/>
    <property type="match status" value="1"/>
</dbReference>